<gene>
    <name evidence="2" type="ORF">TWF970_010618</name>
</gene>
<dbReference type="Proteomes" id="UP000474640">
    <property type="component" value="Unassembled WGS sequence"/>
</dbReference>
<accession>A0A7C8RDM6</accession>
<feature type="compositionally biased region" description="Polar residues" evidence="1">
    <location>
        <begin position="55"/>
        <end position="74"/>
    </location>
</feature>
<feature type="region of interest" description="Disordered" evidence="1">
    <location>
        <begin position="34"/>
        <end position="122"/>
    </location>
</feature>
<dbReference type="EMBL" id="JAABOJ010000007">
    <property type="protein sequence ID" value="KAF3285575.1"/>
    <property type="molecule type" value="Genomic_DNA"/>
</dbReference>
<dbReference type="OrthoDB" id="5308484at2759"/>
<reference evidence="2 3" key="1">
    <citation type="submission" date="2020-01" db="EMBL/GenBank/DDBJ databases">
        <authorList>
            <person name="Palmer J.M."/>
        </authorList>
    </citation>
    <scope>NUCLEOTIDE SEQUENCE [LARGE SCALE GENOMIC DNA]</scope>
    <source>
        <strain evidence="2 3">TWF970</strain>
    </source>
</reference>
<sequence length="398" mass="44678">MAGASDKYTHKMILILYTLIFLAGFSASTSLRNVLKDPRPQTPNRLSTGKPRTRGFSTVVSTKPQPTPSIQSLETVPRPLQDDLEDKTSTQVKEKKQEQRFGDKVPGQDSQPPVSNSTGISVNRRTGREGLFYWADMRVDCHNPSETIRATVSNYASWDNVGLGPDYYVDWNSLVREFGEASVLNLIGERSLHCLDCDCETELEDEEGQWGLKPSDTSANCDTQVKADICQLIYNCACQEFLAFQDDLIRGRGGVLYKKGEQNNGKYFKGPVGDPSHKRIQSDPYSDQIWGGGHQIQGYMEDMEDLISTKPSWRQLVPDTKEPYYLEGPEEFEDPRFESLARIGALAAGYGTFLANKAMSRFPRARGSKSSLWKRENPDVDSFEGFQTPKKLERTPAT</sequence>
<protein>
    <submittedName>
        <fullName evidence="2">Uncharacterized protein</fullName>
    </submittedName>
</protein>
<organism evidence="2 3">
    <name type="scientific">Orbilia oligospora</name>
    <name type="common">Nematode-trapping fungus</name>
    <name type="synonym">Arthrobotrys oligospora</name>
    <dbReference type="NCBI Taxonomy" id="2813651"/>
    <lineage>
        <taxon>Eukaryota</taxon>
        <taxon>Fungi</taxon>
        <taxon>Dikarya</taxon>
        <taxon>Ascomycota</taxon>
        <taxon>Pezizomycotina</taxon>
        <taxon>Orbiliomycetes</taxon>
        <taxon>Orbiliales</taxon>
        <taxon>Orbiliaceae</taxon>
        <taxon>Orbilia</taxon>
    </lineage>
</organism>
<name>A0A7C8RDM6_ORBOL</name>
<evidence type="ECO:0000313" key="3">
    <source>
        <dbReference type="Proteomes" id="UP000474640"/>
    </source>
</evidence>
<feature type="compositionally biased region" description="Polar residues" evidence="1">
    <location>
        <begin position="108"/>
        <end position="122"/>
    </location>
</feature>
<proteinExistence type="predicted"/>
<dbReference type="AlphaFoldDB" id="A0A7C8RDM6"/>
<feature type="compositionally biased region" description="Basic and acidic residues" evidence="1">
    <location>
        <begin position="86"/>
        <end position="103"/>
    </location>
</feature>
<evidence type="ECO:0000313" key="2">
    <source>
        <dbReference type="EMBL" id="KAF3285575.1"/>
    </source>
</evidence>
<comment type="caution">
    <text evidence="2">The sequence shown here is derived from an EMBL/GenBank/DDBJ whole genome shotgun (WGS) entry which is preliminary data.</text>
</comment>
<evidence type="ECO:0000256" key="1">
    <source>
        <dbReference type="SAM" id="MobiDB-lite"/>
    </source>
</evidence>
<feature type="region of interest" description="Disordered" evidence="1">
    <location>
        <begin position="366"/>
        <end position="398"/>
    </location>
</feature>